<sequence>MFWRRKAPDARRRPVEPPEPPAKDTVAHAPGTELPGSARTPESGEKDRGDLLRSIVVAVGNVGVLTALLVYFGWVRSEVQARELGIDESLLGMTTQEYVLRSVRAVLVLLIVMAVFGVLWVALDRWLSVRLRRRGVKDPVYRWFTRLLPLSVVLLPVLGWLARWWWPTAAYIGFPLLAAAGLLLMLYAFHLRGALPGAIPLAAGTESILRVSTAALIAVALFTAATNYAMVEGTQLARGLESRVRTLPGVVIHSVEPLNLDAPGVETAEAEGETGYRFRYSGLRLLERSGGRYFLITEDWTRRFGVVLVLNDDESGVRYDFIRDRRSVSPAAGRSLMRGATHD</sequence>
<feature type="transmembrane region" description="Helical" evidence="2">
    <location>
        <begin position="143"/>
        <end position="162"/>
    </location>
</feature>
<reference evidence="3 4" key="1">
    <citation type="submission" date="2024-09" db="EMBL/GenBank/DDBJ databases">
        <authorList>
            <person name="Sun Q."/>
            <person name="Mori K."/>
        </authorList>
    </citation>
    <scope>NUCLEOTIDE SEQUENCE [LARGE SCALE GENOMIC DNA]</scope>
    <source>
        <strain evidence="3 4">KCTC 23076</strain>
    </source>
</reference>
<dbReference type="EMBL" id="JBHLTG010000002">
    <property type="protein sequence ID" value="MFC0678184.1"/>
    <property type="molecule type" value="Genomic_DNA"/>
</dbReference>
<feature type="transmembrane region" description="Helical" evidence="2">
    <location>
        <begin position="55"/>
        <end position="74"/>
    </location>
</feature>
<evidence type="ECO:0000256" key="1">
    <source>
        <dbReference type="SAM" id="MobiDB-lite"/>
    </source>
</evidence>
<comment type="caution">
    <text evidence="3">The sequence shown here is derived from an EMBL/GenBank/DDBJ whole genome shotgun (WGS) entry which is preliminary data.</text>
</comment>
<feature type="transmembrane region" description="Helical" evidence="2">
    <location>
        <begin position="208"/>
        <end position="230"/>
    </location>
</feature>
<feature type="region of interest" description="Disordered" evidence="1">
    <location>
        <begin position="1"/>
        <end position="46"/>
    </location>
</feature>
<evidence type="ECO:0000256" key="2">
    <source>
        <dbReference type="SAM" id="Phobius"/>
    </source>
</evidence>
<protein>
    <recommendedName>
        <fullName evidence="5">DUF5671 domain-containing protein</fullName>
    </recommendedName>
</protein>
<dbReference type="Proteomes" id="UP001589896">
    <property type="component" value="Unassembled WGS sequence"/>
</dbReference>
<keyword evidence="2" id="KW-1133">Transmembrane helix</keyword>
<proteinExistence type="predicted"/>
<keyword evidence="2" id="KW-0812">Transmembrane</keyword>
<evidence type="ECO:0008006" key="5">
    <source>
        <dbReference type="Google" id="ProtNLM"/>
    </source>
</evidence>
<gene>
    <name evidence="3" type="ORF">ACFFGH_10065</name>
</gene>
<feature type="compositionally biased region" description="Basic and acidic residues" evidence="1">
    <location>
        <begin position="1"/>
        <end position="26"/>
    </location>
</feature>
<organism evidence="3 4">
    <name type="scientific">Lysobacter korlensis</name>
    <dbReference type="NCBI Taxonomy" id="553636"/>
    <lineage>
        <taxon>Bacteria</taxon>
        <taxon>Pseudomonadati</taxon>
        <taxon>Pseudomonadota</taxon>
        <taxon>Gammaproteobacteria</taxon>
        <taxon>Lysobacterales</taxon>
        <taxon>Lysobacteraceae</taxon>
        <taxon>Lysobacter</taxon>
    </lineage>
</organism>
<evidence type="ECO:0000313" key="3">
    <source>
        <dbReference type="EMBL" id="MFC0678184.1"/>
    </source>
</evidence>
<name>A0ABV6RMH5_9GAMM</name>
<keyword evidence="2" id="KW-0472">Membrane</keyword>
<keyword evidence="4" id="KW-1185">Reference proteome</keyword>
<feature type="transmembrane region" description="Helical" evidence="2">
    <location>
        <begin position="168"/>
        <end position="187"/>
    </location>
</feature>
<evidence type="ECO:0000313" key="4">
    <source>
        <dbReference type="Proteomes" id="UP001589896"/>
    </source>
</evidence>
<dbReference type="RefSeq" id="WP_386667807.1">
    <property type="nucleotide sequence ID" value="NZ_JBHLTG010000002.1"/>
</dbReference>
<accession>A0ABV6RMH5</accession>
<feature type="transmembrane region" description="Helical" evidence="2">
    <location>
        <begin position="103"/>
        <end position="123"/>
    </location>
</feature>